<organism evidence="3 4">
    <name type="scientific">Filimonas zeae</name>
    <dbReference type="NCBI Taxonomy" id="1737353"/>
    <lineage>
        <taxon>Bacteria</taxon>
        <taxon>Pseudomonadati</taxon>
        <taxon>Bacteroidota</taxon>
        <taxon>Chitinophagia</taxon>
        <taxon>Chitinophagales</taxon>
        <taxon>Chitinophagaceae</taxon>
        <taxon>Filimonas</taxon>
    </lineage>
</organism>
<dbReference type="NCBIfam" id="TIGR03782">
    <property type="entry name" value="Bac_Flav_CT_J"/>
    <property type="match status" value="1"/>
</dbReference>
<name>A0A917MWR4_9BACT</name>
<accession>A0A917MWR4</accession>
<feature type="transmembrane region" description="Helical" evidence="1">
    <location>
        <begin position="331"/>
        <end position="353"/>
    </location>
</feature>
<dbReference type="Proteomes" id="UP000627292">
    <property type="component" value="Unassembled WGS sequence"/>
</dbReference>
<dbReference type="InterPro" id="IPR022393">
    <property type="entry name" value="Conjugative_transposon_TraJ"/>
</dbReference>
<evidence type="ECO:0000313" key="4">
    <source>
        <dbReference type="Proteomes" id="UP000627292"/>
    </source>
</evidence>
<reference evidence="3" key="1">
    <citation type="journal article" date="2014" name="Int. J. Syst. Evol. Microbiol.">
        <title>Complete genome sequence of Corynebacterium casei LMG S-19264T (=DSM 44701T), isolated from a smear-ripened cheese.</title>
        <authorList>
            <consortium name="US DOE Joint Genome Institute (JGI-PGF)"/>
            <person name="Walter F."/>
            <person name="Albersmeier A."/>
            <person name="Kalinowski J."/>
            <person name="Ruckert C."/>
        </authorList>
    </citation>
    <scope>NUCLEOTIDE SEQUENCE</scope>
    <source>
        <strain evidence="3">CGMCC 1.15290</strain>
    </source>
</reference>
<keyword evidence="4" id="KW-1185">Reference proteome</keyword>
<keyword evidence="1" id="KW-1133">Transmembrane helix</keyword>
<sequence>MVLPFISHAQDDGSLAGDIKSLHTVLDQLQEEMMPLCEQLIAVGRGIGGFAALWYIASRVWRHIANAESIDFYPLFRPFVVGAAIAMFPAVLNIIGTVMKPTVTGTAAMVENSDKAITELLKQKEEAVKNSDFYDMYVGENGQGDIDKWYKYTHPEDTEGSASDGIFASIGNDVRFAMAKASYNFRNAIKALMSEVLQVLFAAASLCINTMRTFNLVLLAIIGPLVFGISIFDGFQHTLKQWLARYLNVFLWLPVANIFGAVIGKIQENMLKIDISQVSQTGDTFFSRTDAGYLIFMIIGIFGYLAVPTIAGQIIHVDGRDNLTGSVTKAAGGAVAMAGAGAIAAGGAAIGAINNVSNMAENGAAQLSQKLGGNNGGSMYENAGRGAGMAGAYLWDKLKGDQTGGKIS</sequence>
<keyword evidence="1" id="KW-0472">Membrane</keyword>
<proteinExistence type="predicted"/>
<dbReference type="EMBL" id="BMIB01000003">
    <property type="protein sequence ID" value="GGH70283.1"/>
    <property type="molecule type" value="Genomic_DNA"/>
</dbReference>
<feature type="transmembrane region" description="Helical" evidence="1">
    <location>
        <begin position="39"/>
        <end position="57"/>
    </location>
</feature>
<comment type="caution">
    <text evidence="3">The sequence shown here is derived from an EMBL/GenBank/DDBJ whole genome shotgun (WGS) entry which is preliminary data.</text>
</comment>
<evidence type="ECO:0000256" key="1">
    <source>
        <dbReference type="SAM" id="Phobius"/>
    </source>
</evidence>
<feature type="transmembrane region" description="Helical" evidence="1">
    <location>
        <begin position="78"/>
        <end position="99"/>
    </location>
</feature>
<feature type="transmembrane region" description="Helical" evidence="1">
    <location>
        <begin position="244"/>
        <end position="263"/>
    </location>
</feature>
<dbReference type="AlphaFoldDB" id="A0A917MWR4"/>
<reference evidence="3" key="2">
    <citation type="submission" date="2020-09" db="EMBL/GenBank/DDBJ databases">
        <authorList>
            <person name="Sun Q."/>
            <person name="Zhou Y."/>
        </authorList>
    </citation>
    <scope>NUCLEOTIDE SEQUENCE</scope>
    <source>
        <strain evidence="3">CGMCC 1.15290</strain>
    </source>
</reference>
<feature type="domain" description="Conjugative transposon TraJ C-terminal" evidence="2">
    <location>
        <begin position="18"/>
        <end position="377"/>
    </location>
</feature>
<evidence type="ECO:0000259" key="2">
    <source>
        <dbReference type="Pfam" id="PF07863"/>
    </source>
</evidence>
<feature type="transmembrane region" description="Helical" evidence="1">
    <location>
        <begin position="291"/>
        <end position="311"/>
    </location>
</feature>
<keyword evidence="1" id="KW-0812">Transmembrane</keyword>
<dbReference type="Pfam" id="PF07863">
    <property type="entry name" value="CtnDOT_TraJ"/>
    <property type="match status" value="1"/>
</dbReference>
<protein>
    <submittedName>
        <fullName evidence="3">Conjugative transposon protein TraJ</fullName>
    </submittedName>
</protein>
<feature type="transmembrane region" description="Helical" evidence="1">
    <location>
        <begin position="214"/>
        <end position="232"/>
    </location>
</feature>
<dbReference type="InterPro" id="IPR012424">
    <property type="entry name" value="Conjugative_transposon_TraJ_C"/>
</dbReference>
<gene>
    <name evidence="3" type="ORF">GCM10011379_28390</name>
</gene>
<evidence type="ECO:0000313" key="3">
    <source>
        <dbReference type="EMBL" id="GGH70283.1"/>
    </source>
</evidence>